<dbReference type="PANTHER" id="PTHR33755">
    <property type="entry name" value="TOXIN PARE1-RELATED"/>
    <property type="match status" value="1"/>
</dbReference>
<evidence type="ECO:0000256" key="1">
    <source>
        <dbReference type="ARBA" id="ARBA00006226"/>
    </source>
</evidence>
<keyword evidence="2" id="KW-1277">Toxin-antitoxin system</keyword>
<evidence type="ECO:0000256" key="3">
    <source>
        <dbReference type="PIRNR" id="PIRNR029218"/>
    </source>
</evidence>
<name>A0A2W4YL39_9CYAN</name>
<comment type="similarity">
    <text evidence="1 3">Belongs to the RelE toxin family.</text>
</comment>
<dbReference type="InterPro" id="IPR028344">
    <property type="entry name" value="ParE1/4"/>
</dbReference>
<proteinExistence type="inferred from homology"/>
<gene>
    <name evidence="4" type="ORF">DCF15_19400</name>
</gene>
<reference evidence="4 5" key="2">
    <citation type="submission" date="2018-06" db="EMBL/GenBank/DDBJ databases">
        <title>Metagenomic assembly of (sub)arctic Cyanobacteria and their associated microbiome from non-axenic cultures.</title>
        <authorList>
            <person name="Baurain D."/>
        </authorList>
    </citation>
    <scope>NUCLEOTIDE SEQUENCE [LARGE SCALE GENOMIC DNA]</scope>
    <source>
        <strain evidence="4">ULC027bin1</strain>
    </source>
</reference>
<sequence>MQNFRLSPAAESDLTDIWTYRADSSEERADELIEQLVKQFMMLTTFPEAGRKRPEVKKGIRSFVAERHVIFYRTLNQGIEIVRVLYGTRDIDKIFSDDSSS</sequence>
<dbReference type="Gene3D" id="3.30.2310.20">
    <property type="entry name" value="RelE-like"/>
    <property type="match status" value="1"/>
</dbReference>
<evidence type="ECO:0000256" key="2">
    <source>
        <dbReference type="ARBA" id="ARBA00022649"/>
    </source>
</evidence>
<dbReference type="PIRSF" id="PIRSF029218">
    <property type="entry name" value="ParE"/>
    <property type="match status" value="1"/>
</dbReference>
<dbReference type="InterPro" id="IPR035093">
    <property type="entry name" value="RelE/ParE_toxin_dom_sf"/>
</dbReference>
<evidence type="ECO:0000313" key="5">
    <source>
        <dbReference type="Proteomes" id="UP000249794"/>
    </source>
</evidence>
<dbReference type="Proteomes" id="UP000249794">
    <property type="component" value="Unassembled WGS sequence"/>
</dbReference>
<dbReference type="EMBL" id="QBMP01000283">
    <property type="protein sequence ID" value="PZO47165.1"/>
    <property type="molecule type" value="Genomic_DNA"/>
</dbReference>
<dbReference type="InterPro" id="IPR051803">
    <property type="entry name" value="TA_system_RelE-like_toxin"/>
</dbReference>
<accession>A0A2W4YL39</accession>
<organism evidence="4 5">
    <name type="scientific">Phormidesmis priestleyi</name>
    <dbReference type="NCBI Taxonomy" id="268141"/>
    <lineage>
        <taxon>Bacteria</taxon>
        <taxon>Bacillati</taxon>
        <taxon>Cyanobacteriota</taxon>
        <taxon>Cyanophyceae</taxon>
        <taxon>Leptolyngbyales</taxon>
        <taxon>Leptolyngbyaceae</taxon>
        <taxon>Phormidesmis</taxon>
    </lineage>
</organism>
<dbReference type="InterPro" id="IPR007712">
    <property type="entry name" value="RelE/ParE_toxin"/>
</dbReference>
<reference evidence="5" key="1">
    <citation type="submission" date="2018-04" db="EMBL/GenBank/DDBJ databases">
        <authorList>
            <person name="Cornet L."/>
        </authorList>
    </citation>
    <scope>NUCLEOTIDE SEQUENCE [LARGE SCALE GENOMIC DNA]</scope>
</reference>
<protein>
    <recommendedName>
        <fullName evidence="3">Toxin</fullName>
    </recommendedName>
</protein>
<dbReference type="AlphaFoldDB" id="A0A2W4YL39"/>
<dbReference type="Pfam" id="PF05016">
    <property type="entry name" value="ParE_toxin"/>
    <property type="match status" value="1"/>
</dbReference>
<comment type="caution">
    <text evidence="4">The sequence shown here is derived from an EMBL/GenBank/DDBJ whole genome shotgun (WGS) entry which is preliminary data.</text>
</comment>
<evidence type="ECO:0000313" key="4">
    <source>
        <dbReference type="EMBL" id="PZO47165.1"/>
    </source>
</evidence>